<dbReference type="Pfam" id="PF12867">
    <property type="entry name" value="DinB_2"/>
    <property type="match status" value="1"/>
</dbReference>
<dbReference type="RefSeq" id="WP_128912748.1">
    <property type="nucleotide sequence ID" value="NZ_RDSM01000001.1"/>
</dbReference>
<comment type="caution">
    <text evidence="6">The sequence shown here is derived from an EMBL/GenBank/DDBJ whole genome shotgun (WGS) entry which is preliminary data.</text>
</comment>
<dbReference type="NCBIfam" id="NF009807">
    <property type="entry name" value="PRK13291.1"/>
    <property type="match status" value="1"/>
</dbReference>
<dbReference type="GO" id="GO:0046872">
    <property type="term" value="F:metal ion binding"/>
    <property type="evidence" value="ECO:0007669"/>
    <property type="project" value="UniProtKB-KW"/>
</dbReference>
<dbReference type="EMBL" id="RDSM01000001">
    <property type="protein sequence ID" value="RXH58824.1"/>
    <property type="molecule type" value="Genomic_DNA"/>
</dbReference>
<protein>
    <recommendedName>
        <fullName evidence="5">DinB-like domain-containing protein</fullName>
    </recommendedName>
</protein>
<dbReference type="Gene3D" id="1.20.120.450">
    <property type="entry name" value="dinb family like domain"/>
    <property type="match status" value="1"/>
</dbReference>
<dbReference type="InterPro" id="IPR034660">
    <property type="entry name" value="DinB/YfiT-like"/>
</dbReference>
<keyword evidence="3" id="KW-0378">Hydrolase</keyword>
<gene>
    <name evidence="6" type="ORF">GRAN_2134</name>
</gene>
<keyword evidence="2" id="KW-0479">Metal-binding</keyword>
<dbReference type="AlphaFoldDB" id="A0A4V1L6C9"/>
<dbReference type="Proteomes" id="UP000289437">
    <property type="component" value="Unassembled WGS sequence"/>
</dbReference>
<evidence type="ECO:0000256" key="1">
    <source>
        <dbReference type="ARBA" id="ARBA00022490"/>
    </source>
</evidence>
<evidence type="ECO:0000256" key="2">
    <source>
        <dbReference type="ARBA" id="ARBA00022723"/>
    </source>
</evidence>
<sequence>MTDLRYPIGPAQIPNPIPQETLFLAMADIADLPAKLTAAVEGLDDAQLDTPYREGGWTVRQVVHHVADSHMHAFARIRFALTEPSPTIMPYDEAAWANLADYAAPIDWSLELLEALHARWVMLLQALTEEQWKRNFLHPENGSVGLEQAVLLYSWHSRHHTAHITRLRETMGW</sequence>
<dbReference type="InterPro" id="IPR023774">
    <property type="entry name" value="Put_metal_dep_hydrolase_YfiT"/>
</dbReference>
<feature type="domain" description="DinB-like" evidence="5">
    <location>
        <begin position="33"/>
        <end position="164"/>
    </location>
</feature>
<dbReference type="HAMAP" id="MF_01256">
    <property type="entry name" value="YfiT_hydrol"/>
    <property type="match status" value="1"/>
</dbReference>
<dbReference type="InterPro" id="IPR024775">
    <property type="entry name" value="DinB-like"/>
</dbReference>
<reference evidence="6 7" key="1">
    <citation type="submission" date="2018-11" db="EMBL/GenBank/DDBJ databases">
        <authorList>
            <person name="Mardanov A.V."/>
            <person name="Ravin N.V."/>
            <person name="Dedysh S.N."/>
        </authorList>
    </citation>
    <scope>NUCLEOTIDE SEQUENCE [LARGE SCALE GENOMIC DNA]</scope>
    <source>
        <strain evidence="6 7">AF10</strain>
    </source>
</reference>
<evidence type="ECO:0000256" key="3">
    <source>
        <dbReference type="ARBA" id="ARBA00022801"/>
    </source>
</evidence>
<evidence type="ECO:0000256" key="4">
    <source>
        <dbReference type="ARBA" id="ARBA00022833"/>
    </source>
</evidence>
<keyword evidence="4" id="KW-0862">Zinc</keyword>
<proteinExistence type="inferred from homology"/>
<dbReference type="OrthoDB" id="9796039at2"/>
<evidence type="ECO:0000259" key="5">
    <source>
        <dbReference type="Pfam" id="PF12867"/>
    </source>
</evidence>
<evidence type="ECO:0000313" key="7">
    <source>
        <dbReference type="Proteomes" id="UP000289437"/>
    </source>
</evidence>
<keyword evidence="1" id="KW-0963">Cytoplasm</keyword>
<keyword evidence="7" id="KW-1185">Reference proteome</keyword>
<evidence type="ECO:0000313" key="6">
    <source>
        <dbReference type="EMBL" id="RXH58824.1"/>
    </source>
</evidence>
<accession>A0A4V1L6C9</accession>
<name>A0A4V1L6C9_9BACT</name>
<reference evidence="7" key="2">
    <citation type="submission" date="2019-02" db="EMBL/GenBank/DDBJ databases">
        <title>Granulicella sibirica sp. nov., a psychrotolerant acidobacterium isolated from an organic soil layer in forested tundra, West Siberia.</title>
        <authorList>
            <person name="Oshkin I.Y."/>
            <person name="Kulichevskaya I.S."/>
            <person name="Rijpstra W.I.C."/>
            <person name="Sinninghe Damste J.S."/>
            <person name="Rakitin A.L."/>
            <person name="Ravin N.V."/>
            <person name="Dedysh S.N."/>
        </authorList>
    </citation>
    <scope>NUCLEOTIDE SEQUENCE [LARGE SCALE GENOMIC DNA]</scope>
    <source>
        <strain evidence="7">AF10</strain>
    </source>
</reference>
<organism evidence="6 7">
    <name type="scientific">Granulicella sibirica</name>
    <dbReference type="NCBI Taxonomy" id="2479048"/>
    <lineage>
        <taxon>Bacteria</taxon>
        <taxon>Pseudomonadati</taxon>
        <taxon>Acidobacteriota</taxon>
        <taxon>Terriglobia</taxon>
        <taxon>Terriglobales</taxon>
        <taxon>Acidobacteriaceae</taxon>
        <taxon>Granulicella</taxon>
    </lineage>
</organism>
<dbReference type="SUPFAM" id="SSF109854">
    <property type="entry name" value="DinB/YfiT-like putative metalloenzymes"/>
    <property type="match status" value="1"/>
</dbReference>
<dbReference type="GO" id="GO:0016787">
    <property type="term" value="F:hydrolase activity"/>
    <property type="evidence" value="ECO:0007669"/>
    <property type="project" value="UniProtKB-KW"/>
</dbReference>